<keyword evidence="6" id="KW-0482">Metalloprotease</keyword>
<evidence type="ECO:0000256" key="1">
    <source>
        <dbReference type="ARBA" id="ARBA00010136"/>
    </source>
</evidence>
<dbReference type="GO" id="GO:0070006">
    <property type="term" value="F:metalloaminopeptidase activity"/>
    <property type="evidence" value="ECO:0007669"/>
    <property type="project" value="TreeGrafter"/>
</dbReference>
<dbReference type="GO" id="GO:0042277">
    <property type="term" value="F:peptide binding"/>
    <property type="evidence" value="ECO:0007669"/>
    <property type="project" value="TreeGrafter"/>
</dbReference>
<dbReference type="InterPro" id="IPR011333">
    <property type="entry name" value="SKP1/BTB/POZ_sf"/>
</dbReference>
<evidence type="ECO:0000256" key="4">
    <source>
        <dbReference type="ARBA" id="ARBA00022801"/>
    </source>
</evidence>
<evidence type="ECO:0000256" key="5">
    <source>
        <dbReference type="ARBA" id="ARBA00022833"/>
    </source>
</evidence>
<evidence type="ECO:0000256" key="8">
    <source>
        <dbReference type="PIRSR" id="PIRSR634016-3"/>
    </source>
</evidence>
<dbReference type="SUPFAM" id="SSF63737">
    <property type="entry name" value="Leukotriene A4 hydrolase N-terminal domain"/>
    <property type="match status" value="1"/>
</dbReference>
<dbReference type="RefSeq" id="XP_037202119.1">
    <property type="nucleotide sequence ID" value="XM_037343701.1"/>
</dbReference>
<dbReference type="InterPro" id="IPR027268">
    <property type="entry name" value="Peptidase_M4/M1_CTD_sf"/>
</dbReference>
<dbReference type="InterPro" id="IPR000210">
    <property type="entry name" value="BTB/POZ_dom"/>
</dbReference>
<evidence type="ECO:0000256" key="9">
    <source>
        <dbReference type="SAM" id="MobiDB-lite"/>
    </source>
</evidence>
<dbReference type="Gene3D" id="1.10.390.10">
    <property type="entry name" value="Neutral Protease Domain 2"/>
    <property type="match status" value="1"/>
</dbReference>
<gene>
    <name evidence="11" type="ORF">FTJAE_10821</name>
</gene>
<reference evidence="11 12" key="1">
    <citation type="submission" date="2020-05" db="EMBL/GenBank/DDBJ databases">
        <title>Identification and distribution of gene clusters putatively required for synthesis of sphingolipid metabolism inhibitors in phylogenetically diverse species of the filamentous fungus Fusarium.</title>
        <authorList>
            <person name="Kim H.-S."/>
            <person name="Busman M."/>
            <person name="Brown D.W."/>
            <person name="Divon H."/>
            <person name="Uhlig S."/>
            <person name="Proctor R.H."/>
        </authorList>
    </citation>
    <scope>NUCLEOTIDE SEQUENCE [LARGE SCALE GENOMIC DNA]</scope>
    <source>
        <strain evidence="11 12">NRRL 66243</strain>
    </source>
</reference>
<comment type="similarity">
    <text evidence="1">Belongs to the peptidase M1 family.</text>
</comment>
<dbReference type="PROSITE" id="PS50097">
    <property type="entry name" value="BTB"/>
    <property type="match status" value="1"/>
</dbReference>
<evidence type="ECO:0000313" key="11">
    <source>
        <dbReference type="EMBL" id="KAF5622698.1"/>
    </source>
</evidence>
<keyword evidence="3 8" id="KW-0479">Metal-binding</keyword>
<evidence type="ECO:0000256" key="6">
    <source>
        <dbReference type="ARBA" id="ARBA00023049"/>
    </source>
</evidence>
<feature type="region of interest" description="Disordered" evidence="9">
    <location>
        <begin position="966"/>
        <end position="1022"/>
    </location>
</feature>
<evidence type="ECO:0000256" key="3">
    <source>
        <dbReference type="ARBA" id="ARBA00022723"/>
    </source>
</evidence>
<dbReference type="EMBL" id="JAAQRI010000255">
    <property type="protein sequence ID" value="KAF5622698.1"/>
    <property type="molecule type" value="Genomic_DNA"/>
</dbReference>
<dbReference type="InterPro" id="IPR042097">
    <property type="entry name" value="Aminopeptidase_N-like_N_sf"/>
</dbReference>
<dbReference type="CDD" id="cd09601">
    <property type="entry name" value="M1_APN-Q_like"/>
    <property type="match status" value="1"/>
</dbReference>
<keyword evidence="12" id="KW-1185">Reference proteome</keyword>
<dbReference type="InterPro" id="IPR014782">
    <property type="entry name" value="Peptidase_M1_dom"/>
</dbReference>
<dbReference type="Pfam" id="PF11838">
    <property type="entry name" value="ERAP1_C"/>
    <property type="match status" value="1"/>
</dbReference>
<dbReference type="SUPFAM" id="SSF54695">
    <property type="entry name" value="POZ domain"/>
    <property type="match status" value="1"/>
</dbReference>
<feature type="binding site" evidence="8">
    <location>
        <position position="330"/>
    </location>
    <ligand>
        <name>Zn(2+)</name>
        <dbReference type="ChEBI" id="CHEBI:29105"/>
        <note>catalytic</note>
    </ligand>
</feature>
<feature type="active site" description="Proton acceptor" evidence="7">
    <location>
        <position position="308"/>
    </location>
</feature>
<dbReference type="Pfam" id="PF17900">
    <property type="entry name" value="Peptidase_M1_N"/>
    <property type="match status" value="1"/>
</dbReference>
<dbReference type="InterPro" id="IPR024571">
    <property type="entry name" value="ERAP1-like_C_dom"/>
</dbReference>
<dbReference type="GO" id="GO:0006508">
    <property type="term" value="P:proteolysis"/>
    <property type="evidence" value="ECO:0007669"/>
    <property type="project" value="UniProtKB-KW"/>
</dbReference>
<dbReference type="InterPro" id="IPR001930">
    <property type="entry name" value="Peptidase_M1"/>
</dbReference>
<dbReference type="GO" id="GO:0005737">
    <property type="term" value="C:cytoplasm"/>
    <property type="evidence" value="ECO:0007669"/>
    <property type="project" value="TreeGrafter"/>
</dbReference>
<dbReference type="GO" id="GO:0043171">
    <property type="term" value="P:peptide catabolic process"/>
    <property type="evidence" value="ECO:0007669"/>
    <property type="project" value="TreeGrafter"/>
</dbReference>
<dbReference type="GeneID" id="59295971"/>
<comment type="caution">
    <text evidence="11">The sequence shown here is derived from an EMBL/GenBank/DDBJ whole genome shotgun (WGS) entry which is preliminary data.</text>
</comment>
<proteinExistence type="inferred from homology"/>
<keyword evidence="11" id="KW-0031">Aminopeptidase</keyword>
<sequence>MEKKERIPLPARVKALFYEIRLHPDFDEEKFEGLVTISCTVIGTCSSLELHSKSIKVNRAEAKFNQGSWYLSNKLSYNEARDTLTIELPHEISPENSNEFQIILSYTGTFRDDSNGLYQASYETHDGVKHRIAVTALEPTYAREVFPHFSEALTEAKFTLSVVVPKSFVTVSNMPVSTIVTYKHSSEKMVTFRRSVSMPTYHLCLVAGPLAEVKCTNIRIPMSVFCPLGTQEQATFAVDLAAKGFQFFEDCFDLEYPLPKLDLIAVPEFSADTQTWGAIISSTPNLLLDSEGSTLDEKKRVAEAILREISSMWFGNLVRMRDRDALWIQEGFATLMAWYAADKMFPSWHFWDSYVANTLQEALRQDSLDSSHAIVNAESLYDEIFFQKGPCILGMILNNLGDTKFFDGVKLYLRRHKFQRTRPNHLWKAWEEVTSEPMAASMSVWTKEAGFPVVRVSELLDESGSVAGVRLFQQRFLSNGVAREEDAASDTIYPLKIAIRQRHGVETVDMNKRELVLPPSDGLFKVNADHGSFFRTYYPPELLTRLLEEASKRNLSLRDCIGLSCDLEALVAVGVSRTSELLDLNIKFSKLDSFYVWDMINRNLSSIQSVYKFHGPEINEALRKLTREVIGPKAEELGWTMSKDDDENLIRFKTSMFSGAGLAGYPSVVSAAKELFAKRTAGDENAIPGSLRREAFGIIAAHGGLEELQSLLDLWKDSSDEDEQYLALQSLGRAPNAELMKWVLSHLLTDTMFYLTWLIRDTAHGAFELWEWTKQNWERVEKEDPVDIAPEFLGLVLEGLHTKDQIEDVRAFFGGRDTKIAIEQNLEAMENRRSWAERDISDVRSWLESHGYLLHLFASSHLHLTPEPHQSNRRLATMPPQPHPFLLHLVQSGEFSDFTLVCKDREFKLHQVIVCPQSPVISAALHSGFAEATSKTVTVNEFDVATVQSMVDFLYTGDYGLAPESEKAVEVKGDDKKRDDGDGKSEDGSEDGEDSERNEAGNDENDPSGDHRDDDDRMSEDSSAEILSHLRVNAIADYYNIEKLGKLSTSKISAILLGDFDFMIIPQAIQEMSISNRDADLRSVIAKATAKYIEELTSAKVLPTIDLEHELAIEILEACGRRIQQLVEDLRFVRGLKESFKQASAVQRRQKEITIRKVKSMIALLEKTRKCRFCLRDFGCFIRGPTGPVNDGNPYVLQCAGCHMASMAKQLDQMCGERQA</sequence>
<dbReference type="SMART" id="SM00225">
    <property type="entry name" value="BTB"/>
    <property type="match status" value="1"/>
</dbReference>
<feature type="domain" description="BTB" evidence="10">
    <location>
        <begin position="896"/>
        <end position="963"/>
    </location>
</feature>
<dbReference type="PRINTS" id="PR00756">
    <property type="entry name" value="ALADIPTASE"/>
</dbReference>
<dbReference type="PANTHER" id="PTHR11533">
    <property type="entry name" value="PROTEASE M1 ZINC METALLOPROTEASE"/>
    <property type="match status" value="1"/>
</dbReference>
<organism evidence="11 12">
    <name type="scientific">Fusarium tjaetaba</name>
    <dbReference type="NCBI Taxonomy" id="1567544"/>
    <lineage>
        <taxon>Eukaryota</taxon>
        <taxon>Fungi</taxon>
        <taxon>Dikarya</taxon>
        <taxon>Ascomycota</taxon>
        <taxon>Pezizomycotina</taxon>
        <taxon>Sordariomycetes</taxon>
        <taxon>Hypocreomycetidae</taxon>
        <taxon>Hypocreales</taxon>
        <taxon>Nectriaceae</taxon>
        <taxon>Fusarium</taxon>
        <taxon>Fusarium fujikuroi species complex</taxon>
    </lineage>
</organism>
<dbReference type="Gene3D" id="3.30.710.10">
    <property type="entry name" value="Potassium Channel Kv1.1, Chain A"/>
    <property type="match status" value="1"/>
</dbReference>
<dbReference type="GO" id="GO:0016020">
    <property type="term" value="C:membrane"/>
    <property type="evidence" value="ECO:0007669"/>
    <property type="project" value="TreeGrafter"/>
</dbReference>
<dbReference type="Gene3D" id="1.25.50.20">
    <property type="match status" value="1"/>
</dbReference>
<keyword evidence="4" id="KW-0378">Hydrolase</keyword>
<feature type="compositionally biased region" description="Basic and acidic residues" evidence="9">
    <location>
        <begin position="966"/>
        <end position="987"/>
    </location>
</feature>
<dbReference type="Proteomes" id="UP000530670">
    <property type="component" value="Unassembled WGS sequence"/>
</dbReference>
<dbReference type="Pfam" id="PF01433">
    <property type="entry name" value="Peptidase_M1"/>
    <property type="match status" value="1"/>
</dbReference>
<dbReference type="SUPFAM" id="SSF55486">
    <property type="entry name" value="Metalloproteases ('zincins'), catalytic domain"/>
    <property type="match status" value="1"/>
</dbReference>
<evidence type="ECO:0000256" key="2">
    <source>
        <dbReference type="ARBA" id="ARBA00022670"/>
    </source>
</evidence>
<dbReference type="GO" id="GO:0008270">
    <property type="term" value="F:zinc ion binding"/>
    <property type="evidence" value="ECO:0007669"/>
    <property type="project" value="InterPro"/>
</dbReference>
<dbReference type="CDD" id="cd18186">
    <property type="entry name" value="BTB_POZ_ZBTB_KLHL-like"/>
    <property type="match status" value="1"/>
</dbReference>
<dbReference type="InterPro" id="IPR034016">
    <property type="entry name" value="M1_APN-typ"/>
</dbReference>
<evidence type="ECO:0000256" key="7">
    <source>
        <dbReference type="PIRSR" id="PIRSR634016-1"/>
    </source>
</evidence>
<protein>
    <submittedName>
        <fullName evidence="11">Aminopeptidase 2</fullName>
    </submittedName>
</protein>
<dbReference type="Gene3D" id="2.60.40.1730">
    <property type="entry name" value="tricorn interacting facor f3 domain"/>
    <property type="match status" value="1"/>
</dbReference>
<evidence type="ECO:0000259" key="10">
    <source>
        <dbReference type="PROSITE" id="PS50097"/>
    </source>
</evidence>
<dbReference type="InterPro" id="IPR050344">
    <property type="entry name" value="Peptidase_M1_aminopeptidases"/>
</dbReference>
<evidence type="ECO:0000313" key="12">
    <source>
        <dbReference type="Proteomes" id="UP000530670"/>
    </source>
</evidence>
<dbReference type="OrthoDB" id="10031169at2759"/>
<name>A0A8H5VHP9_9HYPO</name>
<accession>A0A8H5VHP9</accession>
<dbReference type="InterPro" id="IPR045357">
    <property type="entry name" value="Aminopeptidase_N-like_N"/>
</dbReference>
<dbReference type="PANTHER" id="PTHR11533:SF171">
    <property type="entry name" value="AMINOPEPTIDASE"/>
    <property type="match status" value="1"/>
</dbReference>
<keyword evidence="2" id="KW-0645">Protease</keyword>
<dbReference type="AlphaFoldDB" id="A0A8H5VHP9"/>
<dbReference type="Pfam" id="PF00651">
    <property type="entry name" value="BTB"/>
    <property type="match status" value="1"/>
</dbReference>
<comment type="cofactor">
    <cofactor evidence="8">
        <name>Zn(2+)</name>
        <dbReference type="ChEBI" id="CHEBI:29105"/>
    </cofactor>
    <text evidence="8">Binds 1 zinc ion per subunit.</text>
</comment>
<keyword evidence="5 8" id="KW-0862">Zinc</keyword>